<dbReference type="InterPro" id="IPR036774">
    <property type="entry name" value="ERV/ALR_sulphydryl_oxid_sf"/>
</dbReference>
<dbReference type="Gene3D" id="1.25.40.20">
    <property type="entry name" value="Ankyrin repeat-containing domain"/>
    <property type="match status" value="1"/>
</dbReference>
<evidence type="ECO:0000256" key="3">
    <source>
        <dbReference type="ARBA" id="ARBA00022827"/>
    </source>
</evidence>
<gene>
    <name evidence="10" type="ORF">C2E21_6819</name>
</gene>
<keyword evidence="6" id="KW-0040">ANK repeat</keyword>
<evidence type="ECO:0000256" key="7">
    <source>
        <dbReference type="RuleBase" id="RU371123"/>
    </source>
</evidence>
<name>A0A2P6TK41_CHLSO</name>
<dbReference type="InterPro" id="IPR017905">
    <property type="entry name" value="ERV/ALR_sulphydryl_oxidase"/>
</dbReference>
<dbReference type="SUPFAM" id="SSF69000">
    <property type="entry name" value="FAD-dependent thiol oxidase"/>
    <property type="match status" value="1"/>
</dbReference>
<evidence type="ECO:0000256" key="4">
    <source>
        <dbReference type="ARBA" id="ARBA00023002"/>
    </source>
</evidence>
<dbReference type="InterPro" id="IPR039799">
    <property type="entry name" value="ALR/ERV"/>
</dbReference>
<protein>
    <recommendedName>
        <fullName evidence="7">Sulfhydryl oxidase</fullName>
        <ecNumber evidence="7">1.8.3.2</ecNumber>
    </recommendedName>
</protein>
<feature type="compositionally biased region" description="Basic and acidic residues" evidence="8">
    <location>
        <begin position="1"/>
        <end position="18"/>
    </location>
</feature>
<dbReference type="Gene3D" id="1.20.120.310">
    <property type="entry name" value="ERV/ALR sulfhydryl oxidase domain"/>
    <property type="match status" value="1"/>
</dbReference>
<dbReference type="GO" id="GO:0050660">
    <property type="term" value="F:flavin adenine dinucleotide binding"/>
    <property type="evidence" value="ECO:0007669"/>
    <property type="project" value="TreeGrafter"/>
</dbReference>
<comment type="cofactor">
    <cofactor evidence="1 7">
        <name>FAD</name>
        <dbReference type="ChEBI" id="CHEBI:57692"/>
    </cofactor>
</comment>
<feature type="region of interest" description="Disordered" evidence="8">
    <location>
        <begin position="1"/>
        <end position="36"/>
    </location>
</feature>
<dbReference type="InterPro" id="IPR002110">
    <property type="entry name" value="Ankyrin_rpt"/>
</dbReference>
<dbReference type="Pfam" id="PF04777">
    <property type="entry name" value="Evr1_Alr"/>
    <property type="match status" value="1"/>
</dbReference>
<keyword evidence="2 7" id="KW-0285">Flavoprotein</keyword>
<comment type="catalytic activity">
    <reaction evidence="7">
        <text>2 R'C(R)SH + O2 = R'C(R)S-S(R)CR' + H2O2</text>
        <dbReference type="Rhea" id="RHEA:17357"/>
        <dbReference type="ChEBI" id="CHEBI:15379"/>
        <dbReference type="ChEBI" id="CHEBI:16240"/>
        <dbReference type="ChEBI" id="CHEBI:16520"/>
        <dbReference type="ChEBI" id="CHEBI:17412"/>
        <dbReference type="EC" id="1.8.3.2"/>
    </reaction>
</comment>
<evidence type="ECO:0000256" key="1">
    <source>
        <dbReference type="ARBA" id="ARBA00001974"/>
    </source>
</evidence>
<dbReference type="PANTHER" id="PTHR12645">
    <property type="entry name" value="ALR/ERV"/>
    <property type="match status" value="1"/>
</dbReference>
<dbReference type="Proteomes" id="UP000239899">
    <property type="component" value="Unassembled WGS sequence"/>
</dbReference>
<evidence type="ECO:0000256" key="5">
    <source>
        <dbReference type="ARBA" id="ARBA00023157"/>
    </source>
</evidence>
<dbReference type="AlphaFoldDB" id="A0A2P6TK41"/>
<sequence>MEEIMKKRQKEIEQKYEEQWDGGKGSHHPDYDPEAQGDDVIKASRETEELYNAIVKNDIKLVYKKIEEGADVNFVFGRAYRCPEGYTPLMVACHRGRLECAKALLRAGADPNYMNGAGDLTIFWAIDGGVELIKLMIEYGADLDAATPKNWTPLSYCKAKGKYGATEEKGIYPEDVLKYYGASKYGSGPPALGSRSPRESFNPEADAFLREPQYPEKPSRQQRRDARNLIDILTRMYPCGECAAHWRELVAASPPALTSRRDFSMWMCEAHNTVNRRLGKPTFNCSLVEARWAGLGCEDEAGGHDACSLEVGRWR</sequence>
<dbReference type="SUPFAM" id="SSF48403">
    <property type="entry name" value="Ankyrin repeat"/>
    <property type="match status" value="1"/>
</dbReference>
<keyword evidence="4 7" id="KW-0560">Oxidoreductase</keyword>
<dbReference type="EMBL" id="LHPG02000013">
    <property type="protein sequence ID" value="PRW44450.1"/>
    <property type="molecule type" value="Genomic_DNA"/>
</dbReference>
<dbReference type="InterPro" id="IPR036770">
    <property type="entry name" value="Ankyrin_rpt-contain_sf"/>
</dbReference>
<accession>A0A2P6TK41</accession>
<evidence type="ECO:0000256" key="8">
    <source>
        <dbReference type="SAM" id="MobiDB-lite"/>
    </source>
</evidence>
<proteinExistence type="predicted"/>
<evidence type="ECO:0000313" key="11">
    <source>
        <dbReference type="Proteomes" id="UP000239899"/>
    </source>
</evidence>
<keyword evidence="5" id="KW-1015">Disulfide bond</keyword>
<organism evidence="10 11">
    <name type="scientific">Chlorella sorokiniana</name>
    <name type="common">Freshwater green alga</name>
    <dbReference type="NCBI Taxonomy" id="3076"/>
    <lineage>
        <taxon>Eukaryota</taxon>
        <taxon>Viridiplantae</taxon>
        <taxon>Chlorophyta</taxon>
        <taxon>core chlorophytes</taxon>
        <taxon>Trebouxiophyceae</taxon>
        <taxon>Chlorellales</taxon>
        <taxon>Chlorellaceae</taxon>
        <taxon>Chlorella clade</taxon>
        <taxon>Chlorella</taxon>
    </lineage>
</organism>
<feature type="repeat" description="ANK" evidence="6">
    <location>
        <begin position="84"/>
        <end position="116"/>
    </location>
</feature>
<feature type="domain" description="ERV/ALR sulfhydryl oxidase" evidence="9">
    <location>
        <begin position="188"/>
        <end position="292"/>
    </location>
</feature>
<dbReference type="SMART" id="SM00248">
    <property type="entry name" value="ANK"/>
    <property type="match status" value="2"/>
</dbReference>
<dbReference type="PANTHER" id="PTHR12645:SF0">
    <property type="entry name" value="FAD-LINKED SULFHYDRYL OXIDASE ALR"/>
    <property type="match status" value="1"/>
</dbReference>
<evidence type="ECO:0000256" key="2">
    <source>
        <dbReference type="ARBA" id="ARBA00022630"/>
    </source>
</evidence>
<evidence type="ECO:0000259" key="9">
    <source>
        <dbReference type="PROSITE" id="PS51324"/>
    </source>
</evidence>
<dbReference type="Pfam" id="PF00023">
    <property type="entry name" value="Ank"/>
    <property type="match status" value="1"/>
</dbReference>
<dbReference type="PRINTS" id="PR01415">
    <property type="entry name" value="ANKYRIN"/>
</dbReference>
<dbReference type="PROSITE" id="PS51324">
    <property type="entry name" value="ERV_ALR"/>
    <property type="match status" value="1"/>
</dbReference>
<keyword evidence="3 7" id="KW-0274">FAD</keyword>
<evidence type="ECO:0000256" key="6">
    <source>
        <dbReference type="PROSITE-ProRule" id="PRU00023"/>
    </source>
</evidence>
<evidence type="ECO:0000313" key="10">
    <source>
        <dbReference type="EMBL" id="PRW44450.1"/>
    </source>
</evidence>
<dbReference type="STRING" id="3076.A0A2P6TK41"/>
<dbReference type="GO" id="GO:0005739">
    <property type="term" value="C:mitochondrion"/>
    <property type="evidence" value="ECO:0007669"/>
    <property type="project" value="TreeGrafter"/>
</dbReference>
<dbReference type="PROSITE" id="PS50088">
    <property type="entry name" value="ANK_REPEAT"/>
    <property type="match status" value="1"/>
</dbReference>
<comment type="caution">
    <text evidence="10">The sequence shown here is derived from an EMBL/GenBank/DDBJ whole genome shotgun (WGS) entry which is preliminary data.</text>
</comment>
<keyword evidence="11" id="KW-1185">Reference proteome</keyword>
<dbReference type="PROSITE" id="PS50297">
    <property type="entry name" value="ANK_REP_REGION"/>
    <property type="match status" value="1"/>
</dbReference>
<dbReference type="GO" id="GO:0016971">
    <property type="term" value="F:flavin-dependent sulfhydryl oxidase activity"/>
    <property type="evidence" value="ECO:0007669"/>
    <property type="project" value="InterPro"/>
</dbReference>
<dbReference type="OrthoDB" id="194358at2759"/>
<dbReference type="EC" id="1.8.3.2" evidence="7"/>
<reference evidence="10 11" key="1">
    <citation type="journal article" date="2018" name="Plant J.">
        <title>Genome sequences of Chlorella sorokiniana UTEX 1602 and Micractinium conductrix SAG 241.80: implications to maltose excretion by a green alga.</title>
        <authorList>
            <person name="Arriola M.B."/>
            <person name="Velmurugan N."/>
            <person name="Zhang Y."/>
            <person name="Plunkett M.H."/>
            <person name="Hondzo H."/>
            <person name="Barney B.M."/>
        </authorList>
    </citation>
    <scope>NUCLEOTIDE SEQUENCE [LARGE SCALE GENOMIC DNA]</scope>
    <source>
        <strain evidence="11">UTEX 1602</strain>
    </source>
</reference>